<name>A0A7J9J3T8_9ROSI</name>
<dbReference type="AlphaFoldDB" id="A0A7J9J3T8"/>
<protein>
    <submittedName>
        <fullName evidence="1">Uncharacterized protein</fullName>
    </submittedName>
</protein>
<evidence type="ECO:0000313" key="2">
    <source>
        <dbReference type="Proteomes" id="UP000593575"/>
    </source>
</evidence>
<sequence length="51" mass="5744">MYRKLGYKPQDQEKPVTVSPAGAPFLQTAIFHGIIQCGRFPLYFNASHCCL</sequence>
<accession>A0A7J9J3T8</accession>
<reference evidence="1 2" key="1">
    <citation type="journal article" date="2019" name="Genome Biol. Evol.">
        <title>Insights into the evolution of the New World diploid cottons (Gossypium, subgenus Houzingenia) based on genome sequencing.</title>
        <authorList>
            <person name="Grover C.E."/>
            <person name="Arick M.A. 2nd"/>
            <person name="Thrash A."/>
            <person name="Conover J.L."/>
            <person name="Sanders W.S."/>
            <person name="Peterson D.G."/>
            <person name="Frelichowski J.E."/>
            <person name="Scheffler J.A."/>
            <person name="Scheffler B.E."/>
            <person name="Wendel J.F."/>
        </authorList>
    </citation>
    <scope>NUCLEOTIDE SEQUENCE [LARGE SCALE GENOMIC DNA]</scope>
    <source>
        <strain evidence="1">6</strain>
        <tissue evidence="1">Leaf</tissue>
    </source>
</reference>
<proteinExistence type="predicted"/>
<dbReference type="Proteomes" id="UP000593575">
    <property type="component" value="Unassembled WGS sequence"/>
</dbReference>
<evidence type="ECO:0000313" key="1">
    <source>
        <dbReference type="EMBL" id="MBA0829082.1"/>
    </source>
</evidence>
<dbReference type="EMBL" id="JABFAE010000005">
    <property type="protein sequence ID" value="MBA0829082.1"/>
    <property type="molecule type" value="Genomic_DNA"/>
</dbReference>
<comment type="caution">
    <text evidence="1">The sequence shown here is derived from an EMBL/GenBank/DDBJ whole genome shotgun (WGS) entry which is preliminary data.</text>
</comment>
<gene>
    <name evidence="1" type="ORF">Goarm_013705</name>
</gene>
<keyword evidence="2" id="KW-1185">Reference proteome</keyword>
<organism evidence="1 2">
    <name type="scientific">Gossypium armourianum</name>
    <dbReference type="NCBI Taxonomy" id="34283"/>
    <lineage>
        <taxon>Eukaryota</taxon>
        <taxon>Viridiplantae</taxon>
        <taxon>Streptophyta</taxon>
        <taxon>Embryophyta</taxon>
        <taxon>Tracheophyta</taxon>
        <taxon>Spermatophyta</taxon>
        <taxon>Magnoliopsida</taxon>
        <taxon>eudicotyledons</taxon>
        <taxon>Gunneridae</taxon>
        <taxon>Pentapetalae</taxon>
        <taxon>rosids</taxon>
        <taxon>malvids</taxon>
        <taxon>Malvales</taxon>
        <taxon>Malvaceae</taxon>
        <taxon>Malvoideae</taxon>
        <taxon>Gossypium</taxon>
    </lineage>
</organism>